<organism evidence="2 3">
    <name type="scientific">Streptomyces tauricus</name>
    <dbReference type="NCBI Taxonomy" id="68274"/>
    <lineage>
        <taxon>Bacteria</taxon>
        <taxon>Bacillati</taxon>
        <taxon>Actinomycetota</taxon>
        <taxon>Actinomycetes</taxon>
        <taxon>Kitasatosporales</taxon>
        <taxon>Streptomycetaceae</taxon>
        <taxon>Streptomyces</taxon>
        <taxon>Streptomyces aurantiacus group</taxon>
    </lineage>
</organism>
<evidence type="ECO:0000256" key="1">
    <source>
        <dbReference type="SAM" id="MobiDB-lite"/>
    </source>
</evidence>
<accession>A0ABZ1JSF5</accession>
<feature type="compositionally biased region" description="Low complexity" evidence="1">
    <location>
        <begin position="44"/>
        <end position="58"/>
    </location>
</feature>
<dbReference type="RefSeq" id="WP_213089771.1">
    <property type="nucleotide sequence ID" value="NZ_BMVY01000047.1"/>
</dbReference>
<name>A0ABZ1JSF5_9ACTN</name>
<evidence type="ECO:0000313" key="3">
    <source>
        <dbReference type="Proteomes" id="UP001432166"/>
    </source>
</evidence>
<evidence type="ECO:0000313" key="2">
    <source>
        <dbReference type="EMBL" id="WTP54602.1"/>
    </source>
</evidence>
<feature type="region of interest" description="Disordered" evidence="1">
    <location>
        <begin position="32"/>
        <end position="72"/>
    </location>
</feature>
<dbReference type="Proteomes" id="UP001432166">
    <property type="component" value="Chromosome"/>
</dbReference>
<sequence length="72" mass="7386">MTFNDVTALATKARDREVERITLDDKEWIAAKVPAGTPESMARTTHSPPSSPPATAVAGGAGGPGTTTAPPR</sequence>
<reference evidence="2" key="1">
    <citation type="submission" date="2022-10" db="EMBL/GenBank/DDBJ databases">
        <title>The complete genomes of actinobacterial strains from the NBC collection.</title>
        <authorList>
            <person name="Joergensen T.S."/>
            <person name="Alvarez Arevalo M."/>
            <person name="Sterndorff E.B."/>
            <person name="Faurdal D."/>
            <person name="Vuksanovic O."/>
            <person name="Mourched A.-S."/>
            <person name="Charusanti P."/>
            <person name="Shaw S."/>
            <person name="Blin K."/>
            <person name="Weber T."/>
        </authorList>
    </citation>
    <scope>NUCLEOTIDE SEQUENCE</scope>
    <source>
        <strain evidence="2">NBC_00189</strain>
    </source>
</reference>
<gene>
    <name evidence="2" type="ORF">OG288_43675</name>
</gene>
<keyword evidence="3" id="KW-1185">Reference proteome</keyword>
<protein>
    <submittedName>
        <fullName evidence="2">Uncharacterized protein</fullName>
    </submittedName>
</protein>
<dbReference type="EMBL" id="CP108133">
    <property type="protein sequence ID" value="WTP54602.1"/>
    <property type="molecule type" value="Genomic_DNA"/>
</dbReference>
<proteinExistence type="predicted"/>